<name>A0A6C0F0Q9_9ZZZZ</name>
<organism evidence="1">
    <name type="scientific">viral metagenome</name>
    <dbReference type="NCBI Taxonomy" id="1070528"/>
    <lineage>
        <taxon>unclassified sequences</taxon>
        <taxon>metagenomes</taxon>
        <taxon>organismal metagenomes</taxon>
    </lineage>
</organism>
<accession>A0A6C0F0Q9</accession>
<dbReference type="AlphaFoldDB" id="A0A6C0F0Q9"/>
<dbReference type="EMBL" id="MN739012">
    <property type="protein sequence ID" value="QHT35057.1"/>
    <property type="molecule type" value="Genomic_DNA"/>
</dbReference>
<sequence length="99" mass="11410">MNQFIHIPSHEDTKGFRPGKGEHLGLEGKACKVYFKNAGVWAYFIFTNETETTFSGIRLRQDETDHTKFHITDEKNKWDGAIQSDSNLTKASRMLYVLN</sequence>
<reference evidence="1" key="1">
    <citation type="journal article" date="2020" name="Nature">
        <title>Giant virus diversity and host interactions through global metagenomics.</title>
        <authorList>
            <person name="Schulz F."/>
            <person name="Roux S."/>
            <person name="Paez-Espino D."/>
            <person name="Jungbluth S."/>
            <person name="Walsh D.A."/>
            <person name="Denef V.J."/>
            <person name="McMahon K.D."/>
            <person name="Konstantinidis K.T."/>
            <person name="Eloe-Fadrosh E.A."/>
            <person name="Kyrpides N.C."/>
            <person name="Woyke T."/>
        </authorList>
    </citation>
    <scope>NUCLEOTIDE SEQUENCE</scope>
    <source>
        <strain evidence="1">GVMAG-M-3300009180-1</strain>
    </source>
</reference>
<protein>
    <submittedName>
        <fullName evidence="1">Uncharacterized protein</fullName>
    </submittedName>
</protein>
<proteinExistence type="predicted"/>
<evidence type="ECO:0000313" key="1">
    <source>
        <dbReference type="EMBL" id="QHT35057.1"/>
    </source>
</evidence>